<proteinExistence type="inferred from homology"/>
<feature type="compositionally biased region" description="Basic residues" evidence="2">
    <location>
        <begin position="725"/>
        <end position="734"/>
    </location>
</feature>
<evidence type="ECO:0000256" key="1">
    <source>
        <dbReference type="ARBA" id="ARBA00038101"/>
    </source>
</evidence>
<dbReference type="SMART" id="SM00671">
    <property type="entry name" value="SEL1"/>
    <property type="match status" value="11"/>
</dbReference>
<dbReference type="InterPro" id="IPR050767">
    <property type="entry name" value="Sel1_AlgK"/>
</dbReference>
<organism evidence="3">
    <name type="scientific">Percolomonas cosmopolitus</name>
    <dbReference type="NCBI Taxonomy" id="63605"/>
    <lineage>
        <taxon>Eukaryota</taxon>
        <taxon>Discoba</taxon>
        <taxon>Heterolobosea</taxon>
        <taxon>Tetramitia</taxon>
        <taxon>Eutetramitia</taxon>
        <taxon>Percolomonadidae</taxon>
        <taxon>Percolomonas</taxon>
    </lineage>
</organism>
<reference evidence="3" key="1">
    <citation type="submission" date="2021-01" db="EMBL/GenBank/DDBJ databases">
        <authorList>
            <person name="Corre E."/>
            <person name="Pelletier E."/>
            <person name="Niang G."/>
            <person name="Scheremetjew M."/>
            <person name="Finn R."/>
            <person name="Kale V."/>
            <person name="Holt S."/>
            <person name="Cochrane G."/>
            <person name="Meng A."/>
            <person name="Brown T."/>
            <person name="Cohen L."/>
        </authorList>
    </citation>
    <scope>NUCLEOTIDE SEQUENCE</scope>
    <source>
        <strain evidence="3">WS</strain>
    </source>
</reference>
<evidence type="ECO:0008006" key="4">
    <source>
        <dbReference type="Google" id="ProtNLM"/>
    </source>
</evidence>
<feature type="compositionally biased region" description="Polar residues" evidence="2">
    <location>
        <begin position="1"/>
        <end position="18"/>
    </location>
</feature>
<feature type="compositionally biased region" description="Low complexity" evidence="2">
    <location>
        <begin position="97"/>
        <end position="112"/>
    </location>
</feature>
<feature type="region of interest" description="Disordered" evidence="2">
    <location>
        <begin position="680"/>
        <end position="734"/>
    </location>
</feature>
<dbReference type="PANTHER" id="PTHR11102">
    <property type="entry name" value="SEL-1-LIKE PROTEIN"/>
    <property type="match status" value="1"/>
</dbReference>
<protein>
    <recommendedName>
        <fullName evidence="4">HCP-like protein</fullName>
    </recommendedName>
</protein>
<dbReference type="SUPFAM" id="SSF81901">
    <property type="entry name" value="HCP-like"/>
    <property type="match status" value="3"/>
</dbReference>
<dbReference type="AlphaFoldDB" id="A0A7S1KNY0"/>
<dbReference type="InterPro" id="IPR006597">
    <property type="entry name" value="Sel1-like"/>
</dbReference>
<feature type="region of interest" description="Disordered" evidence="2">
    <location>
        <begin position="1"/>
        <end position="20"/>
    </location>
</feature>
<name>A0A7S1KNY0_9EUKA</name>
<feature type="compositionally biased region" description="Polar residues" evidence="2">
    <location>
        <begin position="41"/>
        <end position="72"/>
    </location>
</feature>
<dbReference type="GO" id="GO:0005789">
    <property type="term" value="C:endoplasmic reticulum membrane"/>
    <property type="evidence" value="ECO:0007669"/>
    <property type="project" value="TreeGrafter"/>
</dbReference>
<evidence type="ECO:0000313" key="3">
    <source>
        <dbReference type="EMBL" id="CAD9080382.1"/>
    </source>
</evidence>
<evidence type="ECO:0000256" key="2">
    <source>
        <dbReference type="SAM" id="MobiDB-lite"/>
    </source>
</evidence>
<feature type="region of interest" description="Disordered" evidence="2">
    <location>
        <begin position="93"/>
        <end position="114"/>
    </location>
</feature>
<dbReference type="GO" id="GO:0036503">
    <property type="term" value="P:ERAD pathway"/>
    <property type="evidence" value="ECO:0007669"/>
    <property type="project" value="TreeGrafter"/>
</dbReference>
<feature type="region of interest" description="Disordered" evidence="2">
    <location>
        <begin position="32"/>
        <end position="81"/>
    </location>
</feature>
<comment type="similarity">
    <text evidence="1">Belongs to the sel-1 family.</text>
</comment>
<dbReference type="Gene3D" id="1.25.40.10">
    <property type="entry name" value="Tetratricopeptide repeat domain"/>
    <property type="match status" value="4"/>
</dbReference>
<dbReference type="PANTHER" id="PTHR11102:SF160">
    <property type="entry name" value="ERAD-ASSOCIATED E3 UBIQUITIN-PROTEIN LIGASE COMPONENT HRD3"/>
    <property type="match status" value="1"/>
</dbReference>
<gene>
    <name evidence="3" type="ORF">PCOS0759_LOCUS3622</name>
</gene>
<sequence>MKASSLRSKTSTGNTVSLSVPVRKDSLHVLASSTQRHHSMPVSSGTHHSNQPASSLSVPKRSSTFSARTTSGQSSHASHHILHSLQSPISPADSLLSPIHTPSPGTTPSSPTHQSISLLIHRIKRIEDLSLHLNRRLPKPVDNLTLCIQHLKILLKLTETELDVYVRFAELSQCMTHLNASLLNLEQFLESIMNASVLLKARFNKPLKKLTKALEQNVVMFGMVASYLKASVGVDAVRRLSVVSGFPQFDLIDTSDTHSVVNQADAHYFGHGVTQDYHAAYRLYMSAAEHDHARAQYIVGKMSLEGVGVDGVGDGVQETGIRFLLKACEQEYPDALNFLGELHSEGRYSRVPKDARLAVKYFFKAAQAGHLEGMCNLAQYLMDGEGIKQDYNFAIQWLRKAVERNYPRALNQLGKLYYQGVGVEQRDYNQAVDLLKRAAEQKYCNAFNSLGVAYEEGNGVIKDLDMAASFYEKSKEQGNVNAYNNLGYVKLLQKKFLEGKQLLLTAADMGNIDALHNLGLVYQQGLGVSIDIPRAFQYFSKAAESDHYGACTRVADILFSGTENGEISPDTKKAYEYYYKAATGGNDPDAQNSLGILFEEGISVRKDAKEAFKWYKLAVKTSHRRHAQALYNLASMYIAGAGCKENPARAASLFEEAARLGHLKAKEVILTFGEVKANRQKSAAGETHVTDRTPSKSRSHVSQIRRDAPEEPPLDDSNLAFVSPIRKKRHHTDD</sequence>
<dbReference type="EMBL" id="HBGD01004382">
    <property type="protein sequence ID" value="CAD9080382.1"/>
    <property type="molecule type" value="Transcribed_RNA"/>
</dbReference>
<accession>A0A7S1KNY0</accession>
<dbReference type="Pfam" id="PF08238">
    <property type="entry name" value="Sel1"/>
    <property type="match status" value="10"/>
</dbReference>
<dbReference type="InterPro" id="IPR011990">
    <property type="entry name" value="TPR-like_helical_dom_sf"/>
</dbReference>